<comment type="caution">
    <text evidence="4">The sequence shown here is derived from an EMBL/GenBank/DDBJ whole genome shotgun (WGS) entry which is preliminary data.</text>
</comment>
<dbReference type="InParanoid" id="A0A259TYS2"/>
<dbReference type="RefSeq" id="WP_179271065.1">
    <property type="nucleotide sequence ID" value="NZ_MQWB01000001.1"/>
</dbReference>
<name>A0A259TYS2_9BACT</name>
<dbReference type="InterPro" id="IPR013693">
    <property type="entry name" value="SpoIID/LytB_N"/>
</dbReference>
<feature type="domain" description="Sporulation stage II protein D amidase enhancer LytB N-terminal" evidence="3">
    <location>
        <begin position="115"/>
        <end position="201"/>
    </location>
</feature>
<proteinExistence type="predicted"/>
<keyword evidence="5" id="KW-1185">Reference proteome</keyword>
<dbReference type="GO" id="GO:0030435">
    <property type="term" value="P:sporulation resulting in formation of a cellular spore"/>
    <property type="evidence" value="ECO:0007669"/>
    <property type="project" value="InterPro"/>
</dbReference>
<dbReference type="PANTHER" id="PTHR30032:SF4">
    <property type="entry name" value="AMIDASE ENHANCER"/>
    <property type="match status" value="1"/>
</dbReference>
<accession>A0A259TYS2</accession>
<evidence type="ECO:0000313" key="4">
    <source>
        <dbReference type="EMBL" id="OZC02767.1"/>
    </source>
</evidence>
<organism evidence="4 5">
    <name type="scientific">Rubricoccus marinus</name>
    <dbReference type="NCBI Taxonomy" id="716817"/>
    <lineage>
        <taxon>Bacteria</taxon>
        <taxon>Pseudomonadati</taxon>
        <taxon>Rhodothermota</taxon>
        <taxon>Rhodothermia</taxon>
        <taxon>Rhodothermales</taxon>
        <taxon>Rubricoccaceae</taxon>
        <taxon>Rubricoccus</taxon>
    </lineage>
</organism>
<reference evidence="4 5" key="1">
    <citation type="submission" date="2016-11" db="EMBL/GenBank/DDBJ databases">
        <title>Study of marine rhodopsin-containing bacteria.</title>
        <authorList>
            <person name="Yoshizawa S."/>
            <person name="Kumagai Y."/>
            <person name="Kogure K."/>
        </authorList>
    </citation>
    <scope>NUCLEOTIDE SEQUENCE [LARGE SCALE GENOMIC DNA]</scope>
    <source>
        <strain evidence="4 5">SG-29</strain>
    </source>
</reference>
<evidence type="ECO:0000256" key="2">
    <source>
        <dbReference type="SAM" id="SignalP"/>
    </source>
</evidence>
<dbReference type="GO" id="GO:0030288">
    <property type="term" value="C:outer membrane-bounded periplasmic space"/>
    <property type="evidence" value="ECO:0007669"/>
    <property type="project" value="TreeGrafter"/>
</dbReference>
<dbReference type="InterPro" id="IPR013486">
    <property type="entry name" value="SpoIID/LytB"/>
</dbReference>
<keyword evidence="2" id="KW-0732">Signal</keyword>
<dbReference type="EMBL" id="MQWB01000001">
    <property type="protein sequence ID" value="OZC02767.1"/>
    <property type="molecule type" value="Genomic_DNA"/>
</dbReference>
<gene>
    <name evidence="4" type="ORF">BSZ36_07135</name>
</gene>
<protein>
    <recommendedName>
        <fullName evidence="3">Sporulation stage II protein D amidase enhancer LytB N-terminal domain-containing protein</fullName>
    </recommendedName>
</protein>
<dbReference type="AlphaFoldDB" id="A0A259TYS2"/>
<dbReference type="Proteomes" id="UP000216446">
    <property type="component" value="Unassembled WGS sequence"/>
</dbReference>
<feature type="chain" id="PRO_5013170031" description="Sporulation stage II protein D amidase enhancer LytB N-terminal domain-containing protein" evidence="2">
    <location>
        <begin position="20"/>
        <end position="467"/>
    </location>
</feature>
<evidence type="ECO:0000256" key="1">
    <source>
        <dbReference type="SAM" id="MobiDB-lite"/>
    </source>
</evidence>
<dbReference type="NCBIfam" id="TIGR02669">
    <property type="entry name" value="SpoIID_LytB"/>
    <property type="match status" value="1"/>
</dbReference>
<evidence type="ECO:0000259" key="3">
    <source>
        <dbReference type="Pfam" id="PF08486"/>
    </source>
</evidence>
<dbReference type="InterPro" id="IPR051922">
    <property type="entry name" value="Bact_Sporulation_Assoc"/>
</dbReference>
<dbReference type="PANTHER" id="PTHR30032">
    <property type="entry name" value="N-ACETYLMURAMOYL-L-ALANINE AMIDASE-RELATED"/>
    <property type="match status" value="1"/>
</dbReference>
<feature type="region of interest" description="Disordered" evidence="1">
    <location>
        <begin position="429"/>
        <end position="467"/>
    </location>
</feature>
<feature type="signal peptide" evidence="2">
    <location>
        <begin position="1"/>
        <end position="19"/>
    </location>
</feature>
<feature type="compositionally biased region" description="Polar residues" evidence="1">
    <location>
        <begin position="458"/>
        <end position="467"/>
    </location>
</feature>
<sequence>MTRLCLALLLFSTASVATAQEVRVRLFEGRNGSSARFTAVDAPLSVRLDGREIAQAYPGDVVHVERDASGVKVAAENIRERGSTVELASSGETRVRAGSNDRTYLGGFTVTASGQSLRIVNAAPMEPYVASVVAVEYPFSEIEGAKAQAVLARTYAIRHKGDHAGYDVEDSQRSQVYRGTQSVTDVSRRAAEETAGQILKYGTEVVEAVYSSSSGGHTANNEAVWNTAPVPYLRGRPDPYDADAPDHRWTATADASRVHGALSRYARGTTGITVVERSPSGRAVQVELRPSGRTITGSQFRAAVNASLGWRTIKSTHLDIQLSGGRYTFTGRGFGHGVGMSQYGARGHSRAGASYQDILAFYFVGTHLETQEGAISGPLASRPDDLRRMPTRRAVAWGLETSEAETRIEPQLPPAPTPVTVPREVDTRPAWVVRDALPNGSRVRSRPTPRAQARQEASPDSTVRTGW</sequence>
<evidence type="ECO:0000313" key="5">
    <source>
        <dbReference type="Proteomes" id="UP000216446"/>
    </source>
</evidence>
<dbReference type="Pfam" id="PF08486">
    <property type="entry name" value="SpoIID"/>
    <property type="match status" value="1"/>
</dbReference>